<dbReference type="PANTHER" id="PTHR48081">
    <property type="entry name" value="AB HYDROLASE SUPERFAMILY PROTEIN C4A8.06C"/>
    <property type="match status" value="1"/>
</dbReference>
<evidence type="ECO:0000313" key="4">
    <source>
        <dbReference type="Proteomes" id="UP000617634"/>
    </source>
</evidence>
<proteinExistence type="predicted"/>
<dbReference type="PROSITE" id="PS51318">
    <property type="entry name" value="TAT"/>
    <property type="match status" value="1"/>
</dbReference>
<evidence type="ECO:0000256" key="1">
    <source>
        <dbReference type="ARBA" id="ARBA00022801"/>
    </source>
</evidence>
<gene>
    <name evidence="3" type="ORF">I5E68_18195</name>
</gene>
<comment type="caution">
    <text evidence="3">The sequence shown here is derived from an EMBL/GenBank/DDBJ whole genome shotgun (WGS) entry which is preliminary data.</text>
</comment>
<keyword evidence="1 3" id="KW-0378">Hydrolase</keyword>
<dbReference type="SUPFAM" id="SSF53474">
    <property type="entry name" value="alpha/beta-Hydrolases"/>
    <property type="match status" value="1"/>
</dbReference>
<dbReference type="GO" id="GO:0016787">
    <property type="term" value="F:hydrolase activity"/>
    <property type="evidence" value="ECO:0007669"/>
    <property type="project" value="UniProtKB-KW"/>
</dbReference>
<dbReference type="Gene3D" id="3.40.50.1820">
    <property type="entry name" value="alpha/beta hydrolase"/>
    <property type="match status" value="1"/>
</dbReference>
<accession>A0A931HEW6</accession>
<reference evidence="3" key="1">
    <citation type="submission" date="2020-11" db="EMBL/GenBank/DDBJ databases">
        <title>Novosphingobium aureum sp. nov., a marine bacterium isolated from sediment of a salt flat.</title>
        <authorList>
            <person name="Yoo Y."/>
            <person name="Kim J.-J."/>
        </authorList>
    </citation>
    <scope>NUCLEOTIDE SEQUENCE</scope>
    <source>
        <strain evidence="3">YJ-S2-02</strain>
    </source>
</reference>
<dbReference type="AlphaFoldDB" id="A0A931HEW6"/>
<dbReference type="InterPro" id="IPR050300">
    <property type="entry name" value="GDXG_lipolytic_enzyme"/>
</dbReference>
<sequence>MKEPASTSRRALLGGVAALGAASILRPGKAEAGPTALTYGGETIALWPGKAPGAPAKLPVRKVGQGSKDPAFDDRAITGIATPSLEVRRPAYRNGSAVLIIPGGGYEFLAWDNEGEEQANWLTRRGVTCFILSYRLPGEGWAKRATVPLQDAQRAMRLIRANAETYGIDARRVAVLGFSAGGHLGGSLATRFAEDVYAPVDEADRLSARPDLAGLIYPVISLAEPFTHAGSRDALLGKNASKDALRAASVENRVTADTPPTFLVATSDDGLVPIDNSLAMYRAMLAKQRPSEFHGFDRGGHGFGVRYKDDIPVHVWPELFHAYGVRHGIFSA</sequence>
<dbReference type="InterPro" id="IPR006311">
    <property type="entry name" value="TAT_signal"/>
</dbReference>
<dbReference type="PANTHER" id="PTHR48081:SF6">
    <property type="entry name" value="PEPTIDASE S9 PROLYL OLIGOPEPTIDASE CATALYTIC DOMAIN-CONTAINING PROTEIN"/>
    <property type="match status" value="1"/>
</dbReference>
<dbReference type="Proteomes" id="UP000617634">
    <property type="component" value="Unassembled WGS sequence"/>
</dbReference>
<name>A0A931HEW6_9SPHN</name>
<dbReference type="RefSeq" id="WP_197166821.1">
    <property type="nucleotide sequence ID" value="NZ_JADZGI010000004.1"/>
</dbReference>
<protein>
    <submittedName>
        <fullName evidence="3">Alpha/beta hydrolase</fullName>
    </submittedName>
</protein>
<dbReference type="Pfam" id="PF20434">
    <property type="entry name" value="BD-FAE"/>
    <property type="match status" value="1"/>
</dbReference>
<organism evidence="3 4">
    <name type="scientific">Novosphingobium aureum</name>
    <dbReference type="NCBI Taxonomy" id="2792964"/>
    <lineage>
        <taxon>Bacteria</taxon>
        <taxon>Pseudomonadati</taxon>
        <taxon>Pseudomonadota</taxon>
        <taxon>Alphaproteobacteria</taxon>
        <taxon>Sphingomonadales</taxon>
        <taxon>Sphingomonadaceae</taxon>
        <taxon>Novosphingobium</taxon>
    </lineage>
</organism>
<dbReference type="InterPro" id="IPR029058">
    <property type="entry name" value="AB_hydrolase_fold"/>
</dbReference>
<keyword evidence="4" id="KW-1185">Reference proteome</keyword>
<feature type="domain" description="BD-FAE-like" evidence="2">
    <location>
        <begin position="96"/>
        <end position="283"/>
    </location>
</feature>
<dbReference type="EMBL" id="JADZGI010000004">
    <property type="protein sequence ID" value="MBH0114882.1"/>
    <property type="molecule type" value="Genomic_DNA"/>
</dbReference>
<dbReference type="InterPro" id="IPR049492">
    <property type="entry name" value="BD-FAE-like_dom"/>
</dbReference>
<evidence type="ECO:0000313" key="3">
    <source>
        <dbReference type="EMBL" id="MBH0114882.1"/>
    </source>
</evidence>
<evidence type="ECO:0000259" key="2">
    <source>
        <dbReference type="Pfam" id="PF20434"/>
    </source>
</evidence>